<feature type="region of interest" description="Disordered" evidence="7">
    <location>
        <begin position="44"/>
        <end position="65"/>
    </location>
</feature>
<reference evidence="11 12" key="1">
    <citation type="submission" date="2019-07" db="EMBL/GenBank/DDBJ databases">
        <title>Complete Genome Sequence of Leptotrichia wadei Strain JMUB3936.</title>
        <authorList>
            <person name="Watanabe S."/>
            <person name="Cui L."/>
        </authorList>
    </citation>
    <scope>NUCLEOTIDE SEQUENCE [LARGE SCALE GENOMIC DNA]</scope>
    <source>
        <strain evidence="11 12">JMUB3936</strain>
    </source>
</reference>
<dbReference type="CDD" id="cd07205">
    <property type="entry name" value="Pat_PNPLA6_PNPLA7_NTE1_like"/>
    <property type="match status" value="1"/>
</dbReference>
<evidence type="ECO:0000256" key="8">
    <source>
        <dbReference type="SAM" id="SignalP"/>
    </source>
</evidence>
<evidence type="ECO:0000256" key="6">
    <source>
        <dbReference type="PROSITE-ProRule" id="PRU01161"/>
    </source>
</evidence>
<evidence type="ECO:0000256" key="7">
    <source>
        <dbReference type="SAM" id="MobiDB-lite"/>
    </source>
</evidence>
<protein>
    <submittedName>
        <fullName evidence="11">Patatin</fullName>
    </submittedName>
</protein>
<evidence type="ECO:0000259" key="9">
    <source>
        <dbReference type="PROSITE" id="PS51635"/>
    </source>
</evidence>
<keyword evidence="4 6" id="KW-0443">Lipid metabolism</keyword>
<dbReference type="PROSITE" id="PS51635">
    <property type="entry name" value="PNPLA"/>
    <property type="match status" value="1"/>
</dbReference>
<dbReference type="InterPro" id="IPR002641">
    <property type="entry name" value="PNPLA_dom"/>
</dbReference>
<dbReference type="GO" id="GO:0016042">
    <property type="term" value="P:lipid catabolic process"/>
    <property type="evidence" value="ECO:0007669"/>
    <property type="project" value="UniProtKB-UniRule"/>
</dbReference>
<organism evidence="11 12">
    <name type="scientific">Leptotrichia wadei</name>
    <dbReference type="NCBI Taxonomy" id="157687"/>
    <lineage>
        <taxon>Bacteria</taxon>
        <taxon>Fusobacteriati</taxon>
        <taxon>Fusobacteriota</taxon>
        <taxon>Fusobacteriia</taxon>
        <taxon>Fusobacteriales</taxon>
        <taxon>Leptotrichiaceae</taxon>
        <taxon>Leptotrichia</taxon>
    </lineage>
</organism>
<sequence length="786" mass="88240">MTGKKKAICFFIIFLLVNAFGLSENEKTQNEKNWKSENYVALENENNRNLKSDNGNNEKESELKKNMDLKNNENNGIKKNLENKENDANRKNVINQEDKRIGLVLSGGTAKGLAHIGILKVLDEEKVPIEYVTGTSMGSIIGGMYSVGYTPDEIEEIAVSMDWMSLFNDKIERKDKGAVRNSIEDKNSTVIPIKNFMPKLPSGVVGGKTASQRLNELFYGALGVEDFKKFPRKFAAVATDLESGEGVMIDKGSIATAIRESLSIPSVFAPIRDGKRLYIDGGVVRNLPVQDVKVLGADYTIGVNVGDGFTKRDESKMNLIDVISDATTIAGRQEVERQIRMLDLYMKPDLEKFEAYDFLKVKDIIAAGEAVARANINEIRKLSNPELYEKLEEKRKEFRQTWKDEYNITGIVIDGNKKYTRAYFDKFFPKKLGTLTRLDMEKIVNNIYQNGDFTTVYYEVKDNDLIINVQEKPSDYLTLSGNINNEDLATVNVGFQGSKLINNTNVRYSVSGTVANEYGAKGRTTAELGKNSKAIIYGEFEYKRDIIENQKYRNGYFSFENRRFKIGTGIGVEVYKNLLFSIGGGYQISDVEKHENNAENVRKPFPYFEAKLNYDTRDSLNFATKGIYLFSNYTLANSKHANFNSLYAGGEINIPIGEKVTITPGIAYLTSYGKDIPETYKPKMGGIRTADNSLEFAGMPADKIRGGSIFTGKLKAQYNLSNLVYLDTTYSRSNISGKSYSFGNDVKESYKFGIGVKALTIPIYFGFAKVPGESWRYLLNFGYSPE</sequence>
<evidence type="ECO:0000256" key="4">
    <source>
        <dbReference type="ARBA" id="ARBA00023098"/>
    </source>
</evidence>
<feature type="short sequence motif" description="GXSXG" evidence="6">
    <location>
        <begin position="134"/>
        <end position="138"/>
    </location>
</feature>
<evidence type="ECO:0000256" key="5">
    <source>
        <dbReference type="ARBA" id="ARBA00023136"/>
    </source>
</evidence>
<dbReference type="RefSeq" id="WP_147004129.1">
    <property type="nucleotide sequence ID" value="NZ_AP019841.1"/>
</dbReference>
<dbReference type="Gene3D" id="3.10.20.310">
    <property type="entry name" value="membrane protein fhac"/>
    <property type="match status" value="1"/>
</dbReference>
<feature type="compositionally biased region" description="Basic and acidic residues" evidence="7">
    <location>
        <begin position="45"/>
        <end position="65"/>
    </location>
</feature>
<dbReference type="AlphaFoldDB" id="A0A510KV06"/>
<keyword evidence="8" id="KW-0732">Signal</keyword>
<dbReference type="PROSITE" id="PS51779">
    <property type="entry name" value="POTRA"/>
    <property type="match status" value="1"/>
</dbReference>
<dbReference type="EMBL" id="AP019841">
    <property type="protein sequence ID" value="BBM55446.1"/>
    <property type="molecule type" value="Genomic_DNA"/>
</dbReference>
<dbReference type="GO" id="GO:0016020">
    <property type="term" value="C:membrane"/>
    <property type="evidence" value="ECO:0007669"/>
    <property type="project" value="UniProtKB-SubCell"/>
</dbReference>
<dbReference type="InterPro" id="IPR016035">
    <property type="entry name" value="Acyl_Trfase/lysoPLipase"/>
</dbReference>
<feature type="active site" description="Proton acceptor" evidence="6">
    <location>
        <position position="280"/>
    </location>
</feature>
<dbReference type="Pfam" id="PF01734">
    <property type="entry name" value="Patatin"/>
    <property type="match status" value="1"/>
</dbReference>
<evidence type="ECO:0000313" key="12">
    <source>
        <dbReference type="Proteomes" id="UP000321944"/>
    </source>
</evidence>
<feature type="signal peptide" evidence="8">
    <location>
        <begin position="1"/>
        <end position="19"/>
    </location>
</feature>
<evidence type="ECO:0000259" key="10">
    <source>
        <dbReference type="PROSITE" id="PS51779"/>
    </source>
</evidence>
<dbReference type="PANTHER" id="PTHR14226">
    <property type="entry name" value="NEUROPATHY TARGET ESTERASE/SWISS CHEESE D.MELANOGASTER"/>
    <property type="match status" value="1"/>
</dbReference>
<evidence type="ECO:0000256" key="1">
    <source>
        <dbReference type="ARBA" id="ARBA00004370"/>
    </source>
</evidence>
<evidence type="ECO:0000256" key="3">
    <source>
        <dbReference type="ARBA" id="ARBA00022963"/>
    </source>
</evidence>
<feature type="domain" description="PNPLA" evidence="9">
    <location>
        <begin position="103"/>
        <end position="293"/>
    </location>
</feature>
<dbReference type="SUPFAM" id="SSF52151">
    <property type="entry name" value="FabD/lysophospholipase-like"/>
    <property type="match status" value="1"/>
</dbReference>
<dbReference type="Gene3D" id="2.40.160.50">
    <property type="entry name" value="membrane protein fhac: a member of the omp85/tpsb transporter family"/>
    <property type="match status" value="1"/>
</dbReference>
<feature type="chain" id="PRO_5021853280" evidence="8">
    <location>
        <begin position="20"/>
        <end position="786"/>
    </location>
</feature>
<dbReference type="InterPro" id="IPR034746">
    <property type="entry name" value="POTRA"/>
</dbReference>
<keyword evidence="3 6" id="KW-0442">Lipid degradation</keyword>
<comment type="subcellular location">
    <subcellularLocation>
        <location evidence="1">Membrane</location>
    </subcellularLocation>
</comment>
<feature type="active site" description="Nucleophile" evidence="6">
    <location>
        <position position="136"/>
    </location>
</feature>
<keyword evidence="5" id="KW-0472">Membrane</keyword>
<feature type="domain" description="POTRA" evidence="10">
    <location>
        <begin position="406"/>
        <end position="472"/>
    </location>
</feature>
<evidence type="ECO:0000256" key="2">
    <source>
        <dbReference type="ARBA" id="ARBA00022801"/>
    </source>
</evidence>
<dbReference type="InterPro" id="IPR050301">
    <property type="entry name" value="NTE"/>
</dbReference>
<proteinExistence type="predicted"/>
<comment type="caution">
    <text evidence="6">Lacks conserved residue(s) required for the propagation of feature annotation.</text>
</comment>
<name>A0A510KV06_9FUSO</name>
<dbReference type="OrthoDB" id="9770965at2"/>
<keyword evidence="2 6" id="KW-0378">Hydrolase</keyword>
<dbReference type="GO" id="GO:0016787">
    <property type="term" value="F:hydrolase activity"/>
    <property type="evidence" value="ECO:0007669"/>
    <property type="project" value="UniProtKB-UniRule"/>
</dbReference>
<feature type="short sequence motif" description="DGA/G" evidence="6">
    <location>
        <begin position="280"/>
        <end position="282"/>
    </location>
</feature>
<dbReference type="Gene3D" id="3.40.1090.10">
    <property type="entry name" value="Cytosolic phospholipase A2 catalytic domain"/>
    <property type="match status" value="2"/>
</dbReference>
<dbReference type="Proteomes" id="UP000321944">
    <property type="component" value="Chromosome"/>
</dbReference>
<gene>
    <name evidence="11" type="ORF">JMUB3936_1740</name>
</gene>
<evidence type="ECO:0000313" key="11">
    <source>
        <dbReference type="EMBL" id="BBM55446.1"/>
    </source>
</evidence>
<dbReference type="PANTHER" id="PTHR14226:SF76">
    <property type="entry name" value="NTE FAMILY PROTEIN RSSA"/>
    <property type="match status" value="1"/>
</dbReference>
<accession>A0A510KV06</accession>